<dbReference type="InterPro" id="IPR026893">
    <property type="entry name" value="Tyr/Ser_Pase_IphP-type"/>
</dbReference>
<name>A0A1C7LZL3_GRIFR</name>
<dbReference type="OMA" id="PLLFHCF"/>
<dbReference type="PROSITE" id="PS00383">
    <property type="entry name" value="TYR_PHOSPHATASE_1"/>
    <property type="match status" value="1"/>
</dbReference>
<comment type="caution">
    <text evidence="1">The sequence shown here is derived from an EMBL/GenBank/DDBJ whole genome shotgun (WGS) entry which is preliminary data.</text>
</comment>
<organism evidence="1 2">
    <name type="scientific">Grifola frondosa</name>
    <name type="common">Maitake</name>
    <name type="synonym">Polyporus frondosus</name>
    <dbReference type="NCBI Taxonomy" id="5627"/>
    <lineage>
        <taxon>Eukaryota</taxon>
        <taxon>Fungi</taxon>
        <taxon>Dikarya</taxon>
        <taxon>Basidiomycota</taxon>
        <taxon>Agaricomycotina</taxon>
        <taxon>Agaricomycetes</taxon>
        <taxon>Polyporales</taxon>
        <taxon>Grifolaceae</taxon>
        <taxon>Grifola</taxon>
    </lineage>
</organism>
<dbReference type="SUPFAM" id="SSF52799">
    <property type="entry name" value="(Phosphotyrosine protein) phosphatases II"/>
    <property type="match status" value="1"/>
</dbReference>
<dbReference type="Pfam" id="PF13350">
    <property type="entry name" value="Y_phosphatase3"/>
    <property type="match status" value="2"/>
</dbReference>
<protein>
    <submittedName>
        <fullName evidence="1">Tyrosine-protein phosphatase</fullName>
    </submittedName>
</protein>
<keyword evidence="2" id="KW-1185">Reference proteome</keyword>
<feature type="non-terminal residue" evidence="1">
    <location>
        <position position="336"/>
    </location>
</feature>
<dbReference type="InterPro" id="IPR029021">
    <property type="entry name" value="Prot-tyrosine_phosphatase-like"/>
</dbReference>
<dbReference type="GO" id="GO:0004721">
    <property type="term" value="F:phosphoprotein phosphatase activity"/>
    <property type="evidence" value="ECO:0007669"/>
    <property type="project" value="InterPro"/>
</dbReference>
<dbReference type="PANTHER" id="PTHR31126:SF1">
    <property type="entry name" value="TYROSINE SPECIFIC PROTEIN PHOSPHATASES DOMAIN-CONTAINING PROTEIN"/>
    <property type="match status" value="1"/>
</dbReference>
<dbReference type="Proteomes" id="UP000092993">
    <property type="component" value="Unassembled WGS sequence"/>
</dbReference>
<evidence type="ECO:0000313" key="1">
    <source>
        <dbReference type="EMBL" id="OBZ70102.1"/>
    </source>
</evidence>
<proteinExistence type="predicted"/>
<dbReference type="Gene3D" id="3.90.190.10">
    <property type="entry name" value="Protein tyrosine phosphatase superfamily"/>
    <property type="match status" value="2"/>
</dbReference>
<reference evidence="1 2" key="1">
    <citation type="submission" date="2016-03" db="EMBL/GenBank/DDBJ databases">
        <title>Whole genome sequencing of Grifola frondosa 9006-11.</title>
        <authorList>
            <person name="Min B."/>
            <person name="Park H."/>
            <person name="Kim J.-G."/>
            <person name="Cho H."/>
            <person name="Oh Y.-L."/>
            <person name="Kong W.-S."/>
            <person name="Choi I.-G."/>
        </authorList>
    </citation>
    <scope>NUCLEOTIDE SEQUENCE [LARGE SCALE GENOMIC DNA]</scope>
    <source>
        <strain evidence="1 2">9006-11</strain>
    </source>
</reference>
<evidence type="ECO:0000313" key="2">
    <source>
        <dbReference type="Proteomes" id="UP000092993"/>
    </source>
</evidence>
<feature type="non-terminal residue" evidence="1">
    <location>
        <position position="1"/>
    </location>
</feature>
<gene>
    <name evidence="1" type="primary">iphP</name>
    <name evidence="1" type="ORF">A0H81_09850</name>
</gene>
<accession>A0A1C7LZL3</accession>
<dbReference type="PANTHER" id="PTHR31126">
    <property type="entry name" value="TYROSINE-PROTEIN PHOSPHATASE"/>
    <property type="match status" value="1"/>
</dbReference>
<sequence length="336" mass="37626">TAPSESTSTFDSLLQPIWIDLPSWIERILLPNSQFVQPQWYIMDLDPLDPTYVNERLSKPPFVNISGVVNVRDLGSYPTTHDGFMTRPGLLFRSGEISHITPEGIAQLKDLGITTVYDLRSDIEMQRYETPCPDIEGVEIVQAPVFKTEDYSPEAMAKRFELYASGKTEAFMELYSQILDNGGPAFGAILRHVRDRPQEGCIFHCTAGKDRTGIIAAILLKVGWTCQITPIICLLNHGMQLAGVDDQTIAEDYALTRVGREPARQMVMARLAKVPYFATNTEAARNMFTSRAETMLAFLHLLEQQYGGVEGYLKRHVGLTDEDIAAIQRNLLVPKS</sequence>
<dbReference type="OrthoDB" id="449382at2759"/>
<dbReference type="STRING" id="5627.A0A1C7LZL3"/>
<dbReference type="AlphaFoldDB" id="A0A1C7LZL3"/>
<dbReference type="InterPro" id="IPR016130">
    <property type="entry name" value="Tyr_Pase_AS"/>
</dbReference>
<dbReference type="EMBL" id="LUGG01000014">
    <property type="protein sequence ID" value="OBZ70102.1"/>
    <property type="molecule type" value="Genomic_DNA"/>
</dbReference>